<accession>A0A3N6TR48</accession>
<dbReference type="AlphaFoldDB" id="A0A3N6TR48"/>
<feature type="domain" description="Autotransporter" evidence="2">
    <location>
        <begin position="843"/>
        <end position="1113"/>
    </location>
</feature>
<dbReference type="GO" id="GO:0019867">
    <property type="term" value="C:outer membrane"/>
    <property type="evidence" value="ECO:0007669"/>
    <property type="project" value="InterPro"/>
</dbReference>
<dbReference type="Pfam" id="PF18883">
    <property type="entry name" value="AC_1"/>
    <property type="match status" value="1"/>
</dbReference>
<dbReference type="PANTHER" id="PTHR35037:SF3">
    <property type="entry name" value="C-TERMINAL REGION OF AIDA-LIKE PROTEIN"/>
    <property type="match status" value="1"/>
</dbReference>
<reference evidence="3 4" key="1">
    <citation type="submission" date="2018-10" db="EMBL/GenBank/DDBJ databases">
        <title>Draft genome sequence for the type isolate of Erwinia psidii, agent causal of bacterial blight in guava (Psidium guajava) and wilt and die-back of Eucalyptus spp.</title>
        <authorList>
            <person name="Hermenegildo P.S."/>
            <person name="Santos S.A."/>
            <person name="Guimaraes L.M.S."/>
            <person name="Vidigal P.M.P."/>
            <person name="Pereira I.C."/>
            <person name="Badel J.L."/>
            <person name="Alfenas-Zerbini P."/>
            <person name="Ferreira M.A.S.V."/>
            <person name="Alfenas A.C."/>
        </authorList>
    </citation>
    <scope>NUCLEOTIDE SEQUENCE [LARGE SCALE GENOMIC DNA]</scope>
    <source>
        <strain evidence="3 4">IBSBF 435</strain>
    </source>
</reference>
<evidence type="ECO:0000313" key="3">
    <source>
        <dbReference type="EMBL" id="RQM37722.1"/>
    </source>
</evidence>
<evidence type="ECO:0000256" key="1">
    <source>
        <dbReference type="SAM" id="SignalP"/>
    </source>
</evidence>
<organism evidence="3 4">
    <name type="scientific">Erwinia psidii</name>
    <dbReference type="NCBI Taxonomy" id="69224"/>
    <lineage>
        <taxon>Bacteria</taxon>
        <taxon>Pseudomonadati</taxon>
        <taxon>Pseudomonadota</taxon>
        <taxon>Gammaproteobacteria</taxon>
        <taxon>Enterobacterales</taxon>
        <taxon>Erwiniaceae</taxon>
        <taxon>Erwinia</taxon>
    </lineage>
</organism>
<protein>
    <submittedName>
        <fullName evidence="3">Autotransporter outer membrane beta-barrel domain-containing protein</fullName>
    </submittedName>
</protein>
<keyword evidence="4" id="KW-1185">Reference proteome</keyword>
<dbReference type="SUPFAM" id="SSF103515">
    <property type="entry name" value="Autotransporter"/>
    <property type="match status" value="1"/>
</dbReference>
<dbReference type="SMART" id="SM00869">
    <property type="entry name" value="Autotransporter"/>
    <property type="match status" value="1"/>
</dbReference>
<evidence type="ECO:0000313" key="4">
    <source>
        <dbReference type="Proteomes" id="UP000279457"/>
    </source>
</evidence>
<keyword evidence="1" id="KW-0732">Signal</keyword>
<dbReference type="InterPro" id="IPR043990">
    <property type="entry name" value="AC_1"/>
</dbReference>
<dbReference type="Proteomes" id="UP000279457">
    <property type="component" value="Unassembled WGS sequence"/>
</dbReference>
<dbReference type="InterPro" id="IPR005546">
    <property type="entry name" value="Autotransporte_beta"/>
</dbReference>
<dbReference type="CDD" id="cd00253">
    <property type="entry name" value="PL_Passenger_AT"/>
    <property type="match status" value="1"/>
</dbReference>
<dbReference type="InterPro" id="IPR006315">
    <property type="entry name" value="OM_autotransptr_brl_dom"/>
</dbReference>
<comment type="caution">
    <text evidence="3">The sequence shown here is derived from an EMBL/GenBank/DDBJ whole genome shotgun (WGS) entry which is preliminary data.</text>
</comment>
<feature type="chain" id="PRO_5018286229" evidence="1">
    <location>
        <begin position="25"/>
        <end position="1113"/>
    </location>
</feature>
<dbReference type="InterPro" id="IPR012332">
    <property type="entry name" value="Autotransporter_pectin_lyase_C"/>
</dbReference>
<dbReference type="PANTHER" id="PTHR35037">
    <property type="entry name" value="C-TERMINAL REGION OF AIDA-LIKE PROTEIN"/>
    <property type="match status" value="1"/>
</dbReference>
<name>A0A3N6TR48_9GAMM</name>
<dbReference type="InterPro" id="IPR051551">
    <property type="entry name" value="Autotransporter_adhesion"/>
</dbReference>
<dbReference type="Pfam" id="PF03797">
    <property type="entry name" value="Autotransporter"/>
    <property type="match status" value="1"/>
</dbReference>
<dbReference type="EMBL" id="RHHM01000009">
    <property type="protein sequence ID" value="RQM37722.1"/>
    <property type="molecule type" value="Genomic_DNA"/>
</dbReference>
<dbReference type="Gene3D" id="2.40.128.130">
    <property type="entry name" value="Autotransporter beta-domain"/>
    <property type="match status" value="1"/>
</dbReference>
<dbReference type="Gene3D" id="2.160.20.20">
    <property type="match status" value="2"/>
</dbReference>
<dbReference type="PROSITE" id="PS51208">
    <property type="entry name" value="AUTOTRANSPORTER"/>
    <property type="match status" value="1"/>
</dbReference>
<proteinExistence type="predicted"/>
<sequence length="1113" mass="116509">MAICARPFALNFLTLTLFPLSVMADQNWSVTDGTTVEVTEGYDSTDTTIPLYAAGANSQLVTDDNLSFSTTANSTYTAHIRQQAGLTLNNAQLSSGGTNAYGIYLYQNSSLLMEGGSVTTTGNSSNAVQSISSSLSLTDAALSTTGSLSSGIYMSGGTLEADNIKISTSGTSSSSLYITGSASGTLNNVEISQNSTSGSYALALYRSSLTGNQLTVESVSTTMPAVLVGTAGTLTLTDSSITSTYSGIRLIDGSIATLTDIDVVTSGSYAPGIDVNVNASATVQGGSYLTTGNSAHGTWLSHASSTLAITDATFTTSGTSSHAVNGQAGVSVVTNSVLSTSGNYGYGYYSEDQAEGSGLIITTSGAFSYGAMVSAGNMELSDTTITTSGNGGYGLVSMAAGTLTATDVVITTSGTNAAGLYSSDTNTTITLENSTITTSNTSSPAARAMNGASATLLNSTLTTTGEQSVGVSVKEASVITADGITVTTTGTFSPVLQTSLSTLNISNSQLRSTGDSVVLYANTQADGQQSTVTLDNVILTSEQSSAVLAVGTDLELNLQNGTVMTGGDGVAINASAAEDDDGVKTYSTVTVHASDNVSLLGDIIAENDEDVITLVLSDNSQLVGATQNISQLSLDSTSRWVINGDSTVGDLQQDGIITFSSDTGLSSYSLLSTNSASDTSFYTLTVTGDLSGSGEFILRTEMGDDQSPTDSLLVEGNATGDFALTVLNQNGLGALTDMGILLVKVVGDASQATFTQKGSVVAGLYEYFVNRVGENSWYLQSSYNAIESDETADDTDFDTDQTVDTDDIADTWRPEIAGYLMAPYMNAAYGFQSAGNYHARQGAYQKGSAVWGRTYGRHDRYRSGRFSYDINSAFVQLGGDILHNELTNGWQVKAGPMLTLGRIRSSNGDNARTQREGLSAHVGKTETTTYGVGGYFTLWNDDGSYFDSIGQLTRYSNRFNSLTQAKMDSYSVLLSAEVGKPFTVYERIRIEPQFQLMAQYMNISEGYASGVKLKGQNIMTGQLRWGGRLFYDAPTVQPYLKLDVVRQLGSTPAMIVDDLTFRPEVSKGYWQTGAGVTGKVASQLSIFAEASYLRGMKTGLEGYSGNLGVKYHF</sequence>
<gene>
    <name evidence="3" type="ORF">EB241_12715</name>
</gene>
<dbReference type="SUPFAM" id="SSF51126">
    <property type="entry name" value="Pectin lyase-like"/>
    <property type="match status" value="1"/>
</dbReference>
<feature type="signal peptide" evidence="1">
    <location>
        <begin position="1"/>
        <end position="24"/>
    </location>
</feature>
<dbReference type="InterPro" id="IPR036709">
    <property type="entry name" value="Autotransporte_beta_dom_sf"/>
</dbReference>
<dbReference type="InterPro" id="IPR011050">
    <property type="entry name" value="Pectin_lyase_fold/virulence"/>
</dbReference>
<dbReference type="RefSeq" id="WP_124233481.1">
    <property type="nucleotide sequence ID" value="NZ_RHHM01000009.1"/>
</dbReference>
<dbReference type="NCBIfam" id="TIGR01414">
    <property type="entry name" value="autotrans_barl"/>
    <property type="match status" value="1"/>
</dbReference>
<evidence type="ECO:0000259" key="2">
    <source>
        <dbReference type="PROSITE" id="PS51208"/>
    </source>
</evidence>
<dbReference type="OrthoDB" id="6053567at2"/>